<dbReference type="CDD" id="cd00093">
    <property type="entry name" value="HTH_XRE"/>
    <property type="match status" value="1"/>
</dbReference>
<dbReference type="EMBL" id="JAQRFO010000076">
    <property type="protein sequence ID" value="MDC9623887.1"/>
    <property type="molecule type" value="Genomic_DNA"/>
</dbReference>
<evidence type="ECO:0000313" key="3">
    <source>
        <dbReference type="Proteomes" id="UP001214757"/>
    </source>
</evidence>
<comment type="caution">
    <text evidence="2">The sequence shown here is derived from an EMBL/GenBank/DDBJ whole genome shotgun (WGS) entry which is preliminary data.</text>
</comment>
<name>A0ABT5M847_9GAMM</name>
<dbReference type="Proteomes" id="UP001214757">
    <property type="component" value="Unassembled WGS sequence"/>
</dbReference>
<proteinExistence type="predicted"/>
<reference evidence="2 3" key="1">
    <citation type="submission" date="2023-02" db="EMBL/GenBank/DDBJ databases">
        <title>Entomopathogenic bacteria.</title>
        <authorList>
            <person name="Machado R.A."/>
        </authorList>
    </citation>
    <scope>NUCLEOTIDE SEQUENCE [LARGE SCALE GENOMIC DNA]</scope>
    <source>
        <strain evidence="2 3">XENO-7</strain>
    </source>
</reference>
<dbReference type="SMART" id="SM00530">
    <property type="entry name" value="HTH_XRE"/>
    <property type="match status" value="1"/>
</dbReference>
<feature type="domain" description="HTH cro/C1-type" evidence="1">
    <location>
        <begin position="24"/>
        <end position="77"/>
    </location>
</feature>
<organism evidence="2 3">
    <name type="scientific">Xenorhabdus aichiensis</name>
    <dbReference type="NCBI Taxonomy" id="3025874"/>
    <lineage>
        <taxon>Bacteria</taxon>
        <taxon>Pseudomonadati</taxon>
        <taxon>Pseudomonadota</taxon>
        <taxon>Gammaproteobacteria</taxon>
        <taxon>Enterobacterales</taxon>
        <taxon>Morganellaceae</taxon>
        <taxon>Xenorhabdus</taxon>
    </lineage>
</organism>
<evidence type="ECO:0000259" key="1">
    <source>
        <dbReference type="PROSITE" id="PS50943"/>
    </source>
</evidence>
<dbReference type="InterPro" id="IPR036286">
    <property type="entry name" value="LexA/Signal_pep-like_sf"/>
</dbReference>
<accession>A0ABT5M847</accession>
<dbReference type="RefSeq" id="WP_273581299.1">
    <property type="nucleotide sequence ID" value="NZ_JAQRFO010000076.1"/>
</dbReference>
<dbReference type="SUPFAM" id="SSF47413">
    <property type="entry name" value="lambda repressor-like DNA-binding domains"/>
    <property type="match status" value="1"/>
</dbReference>
<keyword evidence="3" id="KW-1185">Reference proteome</keyword>
<dbReference type="Gene3D" id="1.10.260.40">
    <property type="entry name" value="lambda repressor-like DNA-binding domains"/>
    <property type="match status" value="1"/>
</dbReference>
<evidence type="ECO:0000313" key="2">
    <source>
        <dbReference type="EMBL" id="MDC9623887.1"/>
    </source>
</evidence>
<protein>
    <submittedName>
        <fullName evidence="2">Helix-turn-helix transcriptional regulator</fullName>
    </submittedName>
</protein>
<dbReference type="InterPro" id="IPR001387">
    <property type="entry name" value="Cro/C1-type_HTH"/>
</dbReference>
<sequence length="215" mass="23323">MYLTIDTHSYKLHCMKNSNIAERLTEAMKLQKMTQGALAEASGVTQPTIWRLTQGQAKGSSKIIDIAHALGVNPEWLANGTGNMLMGDGTPVMSSLDNRQQIPVWDINGKTDDFVISPSGKPLPTWRAYVMERNSGCAEAPSGSIVIIDTAIVPGTKDLVIATVNQKDISVYRFLDGGTAGYLDVDDSRIPLLDLSSSPATVLGVVIFLLRDFRK</sequence>
<gene>
    <name evidence="2" type="ORF">PSI22_20175</name>
</gene>
<dbReference type="InterPro" id="IPR010982">
    <property type="entry name" value="Lambda_DNA-bd_dom_sf"/>
</dbReference>
<dbReference type="PROSITE" id="PS50943">
    <property type="entry name" value="HTH_CROC1"/>
    <property type="match status" value="1"/>
</dbReference>
<dbReference type="SUPFAM" id="SSF51306">
    <property type="entry name" value="LexA/Signal peptidase"/>
    <property type="match status" value="1"/>
</dbReference>
<dbReference type="Pfam" id="PF01381">
    <property type="entry name" value="HTH_3"/>
    <property type="match status" value="1"/>
</dbReference>